<organism evidence="2 3">
    <name type="scientific">Actinocorallia longicatena</name>
    <dbReference type="NCBI Taxonomy" id="111803"/>
    <lineage>
        <taxon>Bacteria</taxon>
        <taxon>Bacillati</taxon>
        <taxon>Actinomycetota</taxon>
        <taxon>Actinomycetes</taxon>
        <taxon>Streptosporangiales</taxon>
        <taxon>Thermomonosporaceae</taxon>
        <taxon>Actinocorallia</taxon>
    </lineage>
</organism>
<dbReference type="EMBL" id="BAAAUV010000003">
    <property type="protein sequence ID" value="GAA3201119.1"/>
    <property type="molecule type" value="Genomic_DNA"/>
</dbReference>
<feature type="domain" description="TIR" evidence="1">
    <location>
        <begin position="47"/>
        <end position="134"/>
    </location>
</feature>
<dbReference type="InterPro" id="IPR035897">
    <property type="entry name" value="Toll_tir_struct_dom_sf"/>
</dbReference>
<evidence type="ECO:0000313" key="2">
    <source>
        <dbReference type="EMBL" id="GAA3201119.1"/>
    </source>
</evidence>
<evidence type="ECO:0000313" key="3">
    <source>
        <dbReference type="Proteomes" id="UP001501237"/>
    </source>
</evidence>
<dbReference type="InterPro" id="IPR047603">
    <property type="entry name" value="FxsC_N"/>
</dbReference>
<comment type="caution">
    <text evidence="2">The sequence shown here is derived from an EMBL/GenBank/DDBJ whole genome shotgun (WGS) entry which is preliminary data.</text>
</comment>
<evidence type="ECO:0000259" key="1">
    <source>
        <dbReference type="Pfam" id="PF13676"/>
    </source>
</evidence>
<protein>
    <recommendedName>
        <fullName evidence="1">TIR domain-containing protein</fullName>
    </recommendedName>
</protein>
<dbReference type="SUPFAM" id="SSF52200">
    <property type="entry name" value="Toll/Interleukin receptor TIR domain"/>
    <property type="match status" value="1"/>
</dbReference>
<dbReference type="Gene3D" id="3.40.50.10140">
    <property type="entry name" value="Toll/interleukin-1 receptor homology (TIR) domain"/>
    <property type="match status" value="1"/>
</dbReference>
<proteinExistence type="predicted"/>
<sequence length="212" mass="24496">MAAESPYFFLSYARGHFDTGSHPHKWIVKFFRDLCADIAELTGSPTPGYMDKQRLEIGTRWPFELTDALATCKVLLPIFSPQYFTSDYCGKEWEIFSRRITRHPWGDDPPKVIIPVHWTPMEIEDLPEMVRHVQHRQADLPQHYQREGLYGIMRLGKYREAYKETVLHLARAIVKAAGVELTPLDESERVPPHQIPSAFTDVKAFKGGLDDR</sequence>
<accession>A0ABP6Q241</accession>
<dbReference type="RefSeq" id="WP_344823523.1">
    <property type="nucleotide sequence ID" value="NZ_BAAAUV010000003.1"/>
</dbReference>
<reference evidence="3" key="1">
    <citation type="journal article" date="2019" name="Int. J. Syst. Evol. Microbiol.">
        <title>The Global Catalogue of Microorganisms (GCM) 10K type strain sequencing project: providing services to taxonomists for standard genome sequencing and annotation.</title>
        <authorList>
            <consortium name="The Broad Institute Genomics Platform"/>
            <consortium name="The Broad Institute Genome Sequencing Center for Infectious Disease"/>
            <person name="Wu L."/>
            <person name="Ma J."/>
        </authorList>
    </citation>
    <scope>NUCLEOTIDE SEQUENCE [LARGE SCALE GENOMIC DNA]</scope>
    <source>
        <strain evidence="3">JCM 9377</strain>
    </source>
</reference>
<dbReference type="Proteomes" id="UP001501237">
    <property type="component" value="Unassembled WGS sequence"/>
</dbReference>
<keyword evidence="3" id="KW-1185">Reference proteome</keyword>
<gene>
    <name evidence="2" type="ORF">GCM10010468_14150</name>
</gene>
<dbReference type="Pfam" id="PF13676">
    <property type="entry name" value="TIR_2"/>
    <property type="match status" value="1"/>
</dbReference>
<dbReference type="NCBIfam" id="NF040588">
    <property type="entry name" value="FxsC_Nterm"/>
    <property type="match status" value="1"/>
</dbReference>
<dbReference type="InterPro" id="IPR000157">
    <property type="entry name" value="TIR_dom"/>
</dbReference>
<name>A0ABP6Q241_9ACTN</name>